<feature type="transmembrane region" description="Helical" evidence="6">
    <location>
        <begin position="221"/>
        <end position="242"/>
    </location>
</feature>
<feature type="transmembrane region" description="Helical" evidence="6">
    <location>
        <begin position="12"/>
        <end position="38"/>
    </location>
</feature>
<dbReference type="KEGG" id="vga:BSQ33_06615"/>
<evidence type="ECO:0000256" key="3">
    <source>
        <dbReference type="ARBA" id="ARBA00022692"/>
    </source>
</evidence>
<evidence type="ECO:0000256" key="2">
    <source>
        <dbReference type="ARBA" id="ARBA00022475"/>
    </source>
</evidence>
<dbReference type="AlphaFoldDB" id="A0A1Z2SE47"/>
<dbReference type="Proteomes" id="UP000196708">
    <property type="component" value="Chromosome 1"/>
</dbReference>
<protein>
    <recommendedName>
        <fullName evidence="7">Major facilitator superfamily (MFS) profile domain-containing protein</fullName>
    </recommendedName>
</protein>
<evidence type="ECO:0000256" key="5">
    <source>
        <dbReference type="ARBA" id="ARBA00023136"/>
    </source>
</evidence>
<reference evidence="8 9" key="1">
    <citation type="submission" date="2016-12" db="EMBL/GenBank/DDBJ databases">
        <authorList>
            <person name="Song W.-J."/>
            <person name="Kurnit D.M."/>
        </authorList>
    </citation>
    <scope>NUCLEOTIDE SEQUENCE [LARGE SCALE GENOMIC DNA]</scope>
    <source>
        <strain evidence="8 9">ATCC 43942</strain>
    </source>
</reference>
<dbReference type="InterPro" id="IPR036259">
    <property type="entry name" value="MFS_trans_sf"/>
</dbReference>
<accession>A0A1Z2SE47</accession>
<keyword evidence="4 6" id="KW-1133">Transmembrane helix</keyword>
<dbReference type="GO" id="GO:0022857">
    <property type="term" value="F:transmembrane transporter activity"/>
    <property type="evidence" value="ECO:0007669"/>
    <property type="project" value="InterPro"/>
</dbReference>
<evidence type="ECO:0000313" key="9">
    <source>
        <dbReference type="Proteomes" id="UP000196708"/>
    </source>
</evidence>
<feature type="transmembrane region" description="Helical" evidence="6">
    <location>
        <begin position="78"/>
        <end position="99"/>
    </location>
</feature>
<organism evidence="8 9">
    <name type="scientific">Vibrio gazogenes</name>
    <dbReference type="NCBI Taxonomy" id="687"/>
    <lineage>
        <taxon>Bacteria</taxon>
        <taxon>Pseudomonadati</taxon>
        <taxon>Pseudomonadota</taxon>
        <taxon>Gammaproteobacteria</taxon>
        <taxon>Vibrionales</taxon>
        <taxon>Vibrionaceae</taxon>
        <taxon>Vibrio</taxon>
    </lineage>
</organism>
<evidence type="ECO:0000313" key="8">
    <source>
        <dbReference type="EMBL" id="ASA55418.1"/>
    </source>
</evidence>
<evidence type="ECO:0000256" key="4">
    <source>
        <dbReference type="ARBA" id="ARBA00022989"/>
    </source>
</evidence>
<comment type="subcellular location">
    <subcellularLocation>
        <location evidence="1">Cell membrane</location>
        <topology evidence="1">Multi-pass membrane protein</topology>
    </subcellularLocation>
</comment>
<keyword evidence="2" id="KW-1003">Cell membrane</keyword>
<feature type="transmembrane region" description="Helical" evidence="6">
    <location>
        <begin position="348"/>
        <end position="368"/>
    </location>
</feature>
<feature type="transmembrane region" description="Helical" evidence="6">
    <location>
        <begin position="286"/>
        <end position="303"/>
    </location>
</feature>
<feature type="transmembrane region" description="Helical" evidence="6">
    <location>
        <begin position="169"/>
        <end position="187"/>
    </location>
</feature>
<dbReference type="Pfam" id="PF07690">
    <property type="entry name" value="MFS_1"/>
    <property type="match status" value="1"/>
</dbReference>
<evidence type="ECO:0000259" key="7">
    <source>
        <dbReference type="PROSITE" id="PS50850"/>
    </source>
</evidence>
<gene>
    <name evidence="8" type="ORF">BSQ33_06615</name>
</gene>
<feature type="transmembrane region" description="Helical" evidence="6">
    <location>
        <begin position="105"/>
        <end position="124"/>
    </location>
</feature>
<feature type="transmembrane region" description="Helical" evidence="6">
    <location>
        <begin position="144"/>
        <end position="163"/>
    </location>
</feature>
<dbReference type="PROSITE" id="PS50850">
    <property type="entry name" value="MFS"/>
    <property type="match status" value="1"/>
</dbReference>
<evidence type="ECO:0000256" key="6">
    <source>
        <dbReference type="SAM" id="Phobius"/>
    </source>
</evidence>
<sequence>MNINLSVLTNPKFVLFFMSDIISGFGVGMATIGANWFVLMKTDTTASVGMLLAVNVVAGFLASVFSGVLTDRLSRKSLIFWTHFIRAIGITIILIILHINDFNINYLYAFAAINGIGWTLYMAASRSFLQEILDNKNYVTGNSLLEISLQVGMFLAAGISGFLYRYYSFEIILLVNAIMFIVSAIIIKQIRHVSELQTEYRQSYVQTLKDGFYFLNQHKAIFILGVVSIIPLIVTMIYNVVLPNYVSNTLGKDSVTFGFADMSYGIGGLLSGFLISIVTRKFKMGRLITLFFIIATADLLFLSQNTHVFNLYLCSLLLGLSNSSLRILMNSLLMNVVTKEFMGRAMSVWIGISLIFQCVFSLSIGNYIDHHGAMFGIVIMGLIMGLGLILYIIEQIVLAKNVHTEAGSNI</sequence>
<proteinExistence type="predicted"/>
<dbReference type="CDD" id="cd06173">
    <property type="entry name" value="MFS_MefA_like"/>
    <property type="match status" value="1"/>
</dbReference>
<dbReference type="PANTHER" id="PTHR23513:SF11">
    <property type="entry name" value="STAPHYLOFERRIN A TRANSPORTER"/>
    <property type="match status" value="1"/>
</dbReference>
<evidence type="ECO:0000256" key="1">
    <source>
        <dbReference type="ARBA" id="ARBA00004651"/>
    </source>
</evidence>
<dbReference type="EMBL" id="CP018835">
    <property type="protein sequence ID" value="ASA55418.1"/>
    <property type="molecule type" value="Genomic_DNA"/>
</dbReference>
<feature type="domain" description="Major facilitator superfamily (MFS) profile" evidence="7">
    <location>
        <begin position="1"/>
        <end position="397"/>
    </location>
</feature>
<keyword evidence="3 6" id="KW-0812">Transmembrane</keyword>
<feature type="transmembrane region" description="Helical" evidence="6">
    <location>
        <begin position="50"/>
        <end position="69"/>
    </location>
</feature>
<dbReference type="Gene3D" id="1.20.1250.20">
    <property type="entry name" value="MFS general substrate transporter like domains"/>
    <property type="match status" value="1"/>
</dbReference>
<dbReference type="GO" id="GO:0005886">
    <property type="term" value="C:plasma membrane"/>
    <property type="evidence" value="ECO:0007669"/>
    <property type="project" value="UniProtKB-SubCell"/>
</dbReference>
<dbReference type="InterPro" id="IPR011701">
    <property type="entry name" value="MFS"/>
</dbReference>
<feature type="transmembrane region" description="Helical" evidence="6">
    <location>
        <begin position="309"/>
        <end position="328"/>
    </location>
</feature>
<dbReference type="RefSeq" id="WP_088133690.1">
    <property type="nucleotide sequence ID" value="NZ_CP018835.1"/>
</dbReference>
<feature type="transmembrane region" description="Helical" evidence="6">
    <location>
        <begin position="262"/>
        <end position="279"/>
    </location>
</feature>
<dbReference type="OrthoDB" id="9775268at2"/>
<name>A0A1Z2SE47_VIBGA</name>
<dbReference type="InterPro" id="IPR020846">
    <property type="entry name" value="MFS_dom"/>
</dbReference>
<dbReference type="SUPFAM" id="SSF103473">
    <property type="entry name" value="MFS general substrate transporter"/>
    <property type="match status" value="1"/>
</dbReference>
<keyword evidence="5 6" id="KW-0472">Membrane</keyword>
<feature type="transmembrane region" description="Helical" evidence="6">
    <location>
        <begin position="374"/>
        <end position="393"/>
    </location>
</feature>
<dbReference type="PANTHER" id="PTHR23513">
    <property type="entry name" value="INTEGRAL MEMBRANE EFFLUX PROTEIN-RELATED"/>
    <property type="match status" value="1"/>
</dbReference>